<accession>A0A226F097</accession>
<feature type="compositionally biased region" description="Pro residues" evidence="2">
    <location>
        <begin position="887"/>
        <end position="896"/>
    </location>
</feature>
<feature type="compositionally biased region" description="Low complexity" evidence="2">
    <location>
        <begin position="1193"/>
        <end position="1207"/>
    </location>
</feature>
<dbReference type="PANTHER" id="PTHR47080:SF1">
    <property type="entry name" value="CHROMOSOME 16 OPEN READING FRAME 96"/>
    <property type="match status" value="1"/>
</dbReference>
<feature type="compositionally biased region" description="Low complexity" evidence="2">
    <location>
        <begin position="176"/>
        <end position="195"/>
    </location>
</feature>
<feature type="compositionally biased region" description="Polar residues" evidence="2">
    <location>
        <begin position="524"/>
        <end position="550"/>
    </location>
</feature>
<feature type="compositionally biased region" description="Low complexity" evidence="2">
    <location>
        <begin position="232"/>
        <end position="247"/>
    </location>
</feature>
<feature type="compositionally biased region" description="Pro residues" evidence="2">
    <location>
        <begin position="355"/>
        <end position="372"/>
    </location>
</feature>
<feature type="region of interest" description="Disordered" evidence="2">
    <location>
        <begin position="876"/>
        <end position="925"/>
    </location>
</feature>
<feature type="compositionally biased region" description="Basic residues" evidence="2">
    <location>
        <begin position="601"/>
        <end position="610"/>
    </location>
</feature>
<evidence type="ECO:0000256" key="1">
    <source>
        <dbReference type="SAM" id="Coils"/>
    </source>
</evidence>
<sequence length="1254" mass="136550">MENGVATIATPASSLPTTMSMTELLEIAISDQDVGTVNFNVLRLLLSDVIKRLEKFDKEPVQLGQLDASQIENYKNYIQGEAVAPIPGVLRVQQGIDPKRGPPAPQGLVPTQTGPLAPRFPPPPQNAEATQPVAPSQNSGGGQQHQPNAAPGQQHQPNAAPGQQHQPNAAPGQQHQPNAAPGQQYPPYAAPGQQNVPNAALGQQNAPNTTPGQQNAPNATPGQQNPPNAALGQQNPPNAAPGQPNQQRPTGQGQQHPHNPQYPPKTTPGQPQYQPSQQPEEYAPLPDVENEEDPAGNYPPPPSQPGNASAVARSPNTVEASPEGQTANNEQQHIQPERHAGEISGGPHGTMPLASVPPAPIHPVSPNTPPSPTKAQGLNRSPSRITSRMSTRASRRMSSHMDHGILKDMQLKLEKVENQMNYVMDQLPRLGTRSEPKPGAESSSRPQQPGEESQASPSSPPKVTGEEDLEMPAKQSMQRQSDSGIRGKSDSISPSTQRKTRSTEGSLGEMRDRSQDISGDVRGSKSSIRASEGVTSATGEASLSQTNISEEASRESVDYEGPERLGSYGNVQDAGVDDGLFGDMLQQMTGIENQVSGTGTKPHKKKKKKDKGGATGTESQQAGVVTDRHSENQLDAKETTQENDRMSVNDMWQLIQLNNRIAGAEGAIQKMAGLIEDLARELTRLRWDTETTQAIQEDTVLLIEGEDKCMGPGICKGHGMPSGIAVCQFTEPAETTTKIEKPALPDDACPMCGKENRSDNNELLNLKKPRKGLMDKAPQNLVSPKQTQHYDLTFGDPQNGTDLANIDLEQIHDSLKNVDFGEFDEKNILQRIETLWEAMKLLKTVDDSLSKRIDKADELLKKIPKERMAKMMMGEYTDVNPGGPVAFSPPPPPPTTPNLHHQSKHQDQVDTQDVDQKADDSGTDKEDIQTLFNNLANVIAECAEQKERIDQLVDAVRIIESGMVTKQFLLDMISDKADKGQINTKVSYDEFGNTVDELHAQLHNLMVEGYQRNENWKKVTSDLAEELSEKLDKVELAPIRAFFKSRLKRLEDRVTSLSTLLDEPDPAGTRKKLLRDYNCLSCNRKVNISGFTNTCTLPNMGPATAMPSSASHRTYDLHRLRSQRTRFDTDAKEMLELENQAKIQSAKSLNYTGKQRQLSDKDVMKLVNRYTGSAGDNSQAPTALPSLSPLVNTQPLQPTTQSPSQQLEEQVTQTIQLDPATAPPTSVPSQLSAMIEAEVALRMSGEYIMEGEEE</sequence>
<feature type="region of interest" description="Disordered" evidence="2">
    <location>
        <begin position="93"/>
        <end position="572"/>
    </location>
</feature>
<gene>
    <name evidence="4" type="ORF">Fcan01_03756</name>
</gene>
<feature type="compositionally biased region" description="Polar residues" evidence="2">
    <location>
        <begin position="314"/>
        <end position="334"/>
    </location>
</feature>
<feature type="domain" description="DUF4795" evidence="3">
    <location>
        <begin position="906"/>
        <end position="1115"/>
    </location>
</feature>
<evidence type="ECO:0000256" key="2">
    <source>
        <dbReference type="SAM" id="MobiDB-lite"/>
    </source>
</evidence>
<dbReference type="Pfam" id="PF16043">
    <property type="entry name" value="DUF4795"/>
    <property type="match status" value="1"/>
</dbReference>
<name>A0A226F097_FOLCA</name>
<dbReference type="Proteomes" id="UP000198287">
    <property type="component" value="Unassembled WGS sequence"/>
</dbReference>
<feature type="compositionally biased region" description="Polar residues" evidence="2">
    <location>
        <begin position="248"/>
        <end position="258"/>
    </location>
</feature>
<feature type="compositionally biased region" description="Polar residues" evidence="2">
    <location>
        <begin position="1171"/>
        <end position="1181"/>
    </location>
</feature>
<dbReference type="AlphaFoldDB" id="A0A226F097"/>
<feature type="compositionally biased region" description="Polar residues" evidence="2">
    <location>
        <begin position="127"/>
        <end position="175"/>
    </location>
</feature>
<feature type="compositionally biased region" description="Basic and acidic residues" evidence="2">
    <location>
        <begin position="904"/>
        <end position="925"/>
    </location>
</feature>
<reference evidence="4 5" key="1">
    <citation type="submission" date="2015-12" db="EMBL/GenBank/DDBJ databases">
        <title>The genome of Folsomia candida.</title>
        <authorList>
            <person name="Faddeeva A."/>
            <person name="Derks M.F."/>
            <person name="Anvar Y."/>
            <person name="Smit S."/>
            <person name="Van Straalen N."/>
            <person name="Roelofs D."/>
        </authorList>
    </citation>
    <scope>NUCLEOTIDE SEQUENCE [LARGE SCALE GENOMIC DNA]</scope>
    <source>
        <strain evidence="4 5">VU population</strain>
        <tissue evidence="4">Whole body</tissue>
    </source>
</reference>
<feature type="compositionally biased region" description="Basic and acidic residues" evidence="2">
    <location>
        <begin position="626"/>
        <end position="643"/>
    </location>
</feature>
<dbReference type="STRING" id="158441.A0A226F097"/>
<dbReference type="OrthoDB" id="5981048at2759"/>
<dbReference type="InterPro" id="IPR032013">
    <property type="entry name" value="DUF4795"/>
</dbReference>
<keyword evidence="1" id="KW-0175">Coiled coil</keyword>
<proteinExistence type="predicted"/>
<organism evidence="4 5">
    <name type="scientific">Folsomia candida</name>
    <name type="common">Springtail</name>
    <dbReference type="NCBI Taxonomy" id="158441"/>
    <lineage>
        <taxon>Eukaryota</taxon>
        <taxon>Metazoa</taxon>
        <taxon>Ecdysozoa</taxon>
        <taxon>Arthropoda</taxon>
        <taxon>Hexapoda</taxon>
        <taxon>Collembola</taxon>
        <taxon>Entomobryomorpha</taxon>
        <taxon>Isotomoidea</taxon>
        <taxon>Isotomidae</taxon>
        <taxon>Proisotominae</taxon>
        <taxon>Folsomia</taxon>
    </lineage>
</organism>
<evidence type="ECO:0000313" key="5">
    <source>
        <dbReference type="Proteomes" id="UP000198287"/>
    </source>
</evidence>
<evidence type="ECO:0000313" key="4">
    <source>
        <dbReference type="EMBL" id="OXA62820.1"/>
    </source>
</evidence>
<feature type="region of interest" description="Disordered" evidence="2">
    <location>
        <begin position="592"/>
        <end position="643"/>
    </location>
</feature>
<feature type="compositionally biased region" description="Polar residues" evidence="2">
    <location>
        <begin position="201"/>
        <end position="227"/>
    </location>
</feature>
<protein>
    <submittedName>
        <fullName evidence="4">Glutamine-rich protein 2</fullName>
    </submittedName>
</protein>
<evidence type="ECO:0000259" key="3">
    <source>
        <dbReference type="Pfam" id="PF16043"/>
    </source>
</evidence>
<feature type="compositionally biased region" description="Polar residues" evidence="2">
    <location>
        <begin position="441"/>
        <end position="457"/>
    </location>
</feature>
<feature type="compositionally biased region" description="Polar residues" evidence="2">
    <location>
        <begin position="373"/>
        <end position="382"/>
    </location>
</feature>
<keyword evidence="5" id="KW-1185">Reference proteome</keyword>
<comment type="caution">
    <text evidence="4">The sequence shown here is derived from an EMBL/GenBank/DDBJ whole genome shotgun (WGS) entry which is preliminary data.</text>
</comment>
<feature type="region of interest" description="Disordered" evidence="2">
    <location>
        <begin position="1171"/>
        <end position="1211"/>
    </location>
</feature>
<feature type="compositionally biased region" description="Basic and acidic residues" evidence="2">
    <location>
        <begin position="399"/>
        <end position="417"/>
    </location>
</feature>
<feature type="coiled-coil region" evidence="1">
    <location>
        <begin position="928"/>
        <end position="955"/>
    </location>
</feature>
<feature type="compositionally biased region" description="Low complexity" evidence="2">
    <location>
        <begin position="268"/>
        <end position="284"/>
    </location>
</feature>
<dbReference type="EMBL" id="LNIX01000001">
    <property type="protein sequence ID" value="OXA62820.1"/>
    <property type="molecule type" value="Genomic_DNA"/>
</dbReference>
<dbReference type="PANTHER" id="PTHR47080">
    <property type="entry name" value="CHROMOSOME 16 OPEN READING FRAME 96"/>
    <property type="match status" value="1"/>
</dbReference>
<feature type="compositionally biased region" description="Basic and acidic residues" evidence="2">
    <location>
        <begin position="551"/>
        <end position="563"/>
    </location>
</feature>
<feature type="compositionally biased region" description="Low complexity" evidence="2">
    <location>
        <begin position="383"/>
        <end position="392"/>
    </location>
</feature>